<evidence type="ECO:0000313" key="3">
    <source>
        <dbReference type="Proteomes" id="UP000007161"/>
    </source>
</evidence>
<organism evidence="2 3">
    <name type="scientific">Marinitoga piezophila (strain DSM 14283 / JCM 11233 / KA3)</name>
    <dbReference type="NCBI Taxonomy" id="443254"/>
    <lineage>
        <taxon>Bacteria</taxon>
        <taxon>Thermotogati</taxon>
        <taxon>Thermotogota</taxon>
        <taxon>Thermotogae</taxon>
        <taxon>Petrotogales</taxon>
        <taxon>Petrotogaceae</taxon>
        <taxon>Marinitoga</taxon>
    </lineage>
</organism>
<dbReference type="KEGG" id="mpz:Marpi_1440"/>
<gene>
    <name evidence="2" type="ordered locus">Marpi_1440</name>
</gene>
<dbReference type="STRING" id="443254.Marpi_1440"/>
<evidence type="ECO:0000256" key="1">
    <source>
        <dbReference type="SAM" id="Phobius"/>
    </source>
</evidence>
<keyword evidence="1" id="KW-0812">Transmembrane</keyword>
<dbReference type="Pfam" id="PF07784">
    <property type="entry name" value="DUF1622"/>
    <property type="match status" value="1"/>
</dbReference>
<evidence type="ECO:0000313" key="2">
    <source>
        <dbReference type="EMBL" id="AEX85835.1"/>
    </source>
</evidence>
<dbReference type="HOGENOM" id="CLU_136765_1_0_0"/>
<reference evidence="3" key="2">
    <citation type="submission" date="2012-01" db="EMBL/GenBank/DDBJ databases">
        <title>Complete sequence of chromosome of Marinitoga piezophila KA3.</title>
        <authorList>
            <person name="Lucas S."/>
            <person name="Han J."/>
            <person name="Lapidus A."/>
            <person name="Cheng J.-F."/>
            <person name="Goodwin L."/>
            <person name="Pitluck S."/>
            <person name="Peters L."/>
            <person name="Mikhailova N."/>
            <person name="Teshima H."/>
            <person name="Detter J.C."/>
            <person name="Han C."/>
            <person name="Tapia R."/>
            <person name="Land M."/>
            <person name="Hauser L."/>
            <person name="Kyrpides N."/>
            <person name="Ivanova N."/>
            <person name="Pagani I."/>
            <person name="Jebbar M."/>
            <person name="Vannier P."/>
            <person name="Oger P."/>
            <person name="Cario A."/>
            <person name="Bartlett D."/>
            <person name="Noll K.M."/>
            <person name="Woyke T."/>
        </authorList>
    </citation>
    <scope>NUCLEOTIDE SEQUENCE [LARGE SCALE GENOMIC DNA]</scope>
    <source>
        <strain evidence="3">DSM 14283 / JCM 11233 / KA3</strain>
    </source>
</reference>
<dbReference type="EMBL" id="CP003257">
    <property type="protein sequence ID" value="AEX85835.1"/>
    <property type="molecule type" value="Genomic_DNA"/>
</dbReference>
<keyword evidence="1" id="KW-0472">Membrane</keyword>
<dbReference type="PANTHER" id="PTHR38468:SF1">
    <property type="entry name" value="SLL0939 PROTEIN"/>
    <property type="match status" value="1"/>
</dbReference>
<name>H2J3U3_MARPK</name>
<keyword evidence="3" id="KW-1185">Reference proteome</keyword>
<reference evidence="2 3" key="1">
    <citation type="journal article" date="2012" name="J. Bacteriol.">
        <title>Complete Genome Sequence of the Thermophilic, Piezophilic, Heterotrophic Bacterium Marinitoga piezophila KA3.</title>
        <authorList>
            <person name="Lucas S."/>
            <person name="Han J."/>
            <person name="Lapidus A."/>
            <person name="Cheng J.F."/>
            <person name="Goodwin L.A."/>
            <person name="Pitluck S."/>
            <person name="Peters L."/>
            <person name="Mikhailova N."/>
            <person name="Teshima H."/>
            <person name="Detter J.C."/>
            <person name="Han C."/>
            <person name="Tapia R."/>
            <person name="Land M."/>
            <person name="Hauser L."/>
            <person name="Kyrpides N.C."/>
            <person name="Ivanova N."/>
            <person name="Pagani I."/>
            <person name="Vannier P."/>
            <person name="Oger P."/>
            <person name="Bartlett D.H."/>
            <person name="Noll K.M."/>
            <person name="Woyke T."/>
            <person name="Jebbar M."/>
        </authorList>
    </citation>
    <scope>NUCLEOTIDE SEQUENCE [LARGE SCALE GENOMIC DNA]</scope>
    <source>
        <strain evidence="3">DSM 14283 / JCM 11233 / KA3</strain>
    </source>
</reference>
<accession>H2J3U3</accession>
<dbReference type="AlphaFoldDB" id="H2J3U3"/>
<dbReference type="InterPro" id="IPR012427">
    <property type="entry name" value="DUF1622"/>
</dbReference>
<dbReference type="Proteomes" id="UP000007161">
    <property type="component" value="Chromosome"/>
</dbReference>
<sequence length="119" mass="13578">MNLHHYVEILVDYIADFSYILAIVVIVFGMIVAFRIFIRDVLFGDRSEDAIWESRLELGHSFSLSLSFLIGASILKTTVAPTWDDIGKLASIIAIRTTLNYFLTREIKEHKKDVANESK</sequence>
<dbReference type="RefSeq" id="WP_014296906.1">
    <property type="nucleotide sequence ID" value="NC_016751.1"/>
</dbReference>
<protein>
    <submittedName>
        <fullName evidence="2">Putative membrane protein</fullName>
    </submittedName>
</protein>
<keyword evidence="1" id="KW-1133">Transmembrane helix</keyword>
<dbReference type="OrthoDB" id="9812897at2"/>
<proteinExistence type="predicted"/>
<feature type="transmembrane region" description="Helical" evidence="1">
    <location>
        <begin position="17"/>
        <end position="38"/>
    </location>
</feature>
<dbReference type="eggNOG" id="COG4828">
    <property type="taxonomic scope" value="Bacteria"/>
</dbReference>
<dbReference type="PANTHER" id="PTHR38468">
    <property type="entry name" value="SLL0939 PROTEIN"/>
    <property type="match status" value="1"/>
</dbReference>